<dbReference type="Proteomes" id="UP000295075">
    <property type="component" value="Unassembled WGS sequence"/>
</dbReference>
<gene>
    <name evidence="1" type="ORF">E1261_09925</name>
</gene>
<comment type="caution">
    <text evidence="1">The sequence shown here is derived from an EMBL/GenBank/DDBJ whole genome shotgun (WGS) entry which is preliminary data.</text>
</comment>
<dbReference type="RefSeq" id="WP_132405072.1">
    <property type="nucleotide sequence ID" value="NZ_SMKA01000029.1"/>
</dbReference>
<organism evidence="1 2">
    <name type="scientific">Kribbella albertanoniae</name>
    <dbReference type="NCBI Taxonomy" id="1266829"/>
    <lineage>
        <taxon>Bacteria</taxon>
        <taxon>Bacillati</taxon>
        <taxon>Actinomycetota</taxon>
        <taxon>Actinomycetes</taxon>
        <taxon>Propionibacteriales</taxon>
        <taxon>Kribbellaceae</taxon>
        <taxon>Kribbella</taxon>
    </lineage>
</organism>
<dbReference type="EMBL" id="SMKA01000029">
    <property type="protein sequence ID" value="TDC31813.1"/>
    <property type="molecule type" value="Genomic_DNA"/>
</dbReference>
<keyword evidence="2" id="KW-1185">Reference proteome</keyword>
<sequence>MHETDLHLDPNEASDLCRVFGPDELVRRGWERAFVTVLDEATAENAIALLAHAAGAPLDEGWTAVRVPADAGIHNGRTEDAEACASRDGYVYLVGSQFGKKRGPLAAKRSWIARVSEASIGRTLDDGTPAELEVVRMRFGLHRAINDALAGIDLLPLGPLGQQVYVDATIATGELKAKRWSGTVRATDHPVNIEAAEFSAEGKLLLGLRYPVTADGHPLVVELENVDELFADPDAVPRCGRVWVLNDVGTREAPAGLRALDTRDGVEFDAIVGDLDASGKSATVLADHPEGALADSEHVRFELTTESGPVGTKTMHHFGGIRRIEGIAVDHEGHAHYVIDEEGHVALRTLVFE</sequence>
<name>A0A4R4Q9Z5_9ACTN</name>
<evidence type="ECO:0000313" key="1">
    <source>
        <dbReference type="EMBL" id="TDC31813.1"/>
    </source>
</evidence>
<protein>
    <submittedName>
        <fullName evidence="1">Uncharacterized protein</fullName>
    </submittedName>
</protein>
<evidence type="ECO:0000313" key="2">
    <source>
        <dbReference type="Proteomes" id="UP000295075"/>
    </source>
</evidence>
<dbReference type="OrthoDB" id="4681979at2"/>
<accession>A0A4R4Q9Z5</accession>
<reference evidence="1 2" key="1">
    <citation type="submission" date="2019-03" db="EMBL/GenBank/DDBJ databases">
        <title>Draft genome sequences of novel Actinobacteria.</title>
        <authorList>
            <person name="Sahin N."/>
            <person name="Ay H."/>
            <person name="Saygin H."/>
        </authorList>
    </citation>
    <scope>NUCLEOTIDE SEQUENCE [LARGE SCALE GENOMIC DNA]</scope>
    <source>
        <strain evidence="1 2">JCM 30547</strain>
    </source>
</reference>
<dbReference type="AlphaFoldDB" id="A0A4R4Q9Z5"/>
<proteinExistence type="predicted"/>